<sequence>MSSQTSSAAAQGSNSGEISQIKAQIQNAQSALSSASPSDTSQVSQIASQLASVQTSLAQLMVASGKTTGLVSATA</sequence>
<dbReference type="Proteomes" id="UP001392318">
    <property type="component" value="Unassembled WGS sequence"/>
</dbReference>
<dbReference type="EMBL" id="JAYMRU010000001">
    <property type="protein sequence ID" value="MEM5398889.1"/>
    <property type="molecule type" value="Genomic_DNA"/>
</dbReference>
<proteinExistence type="predicted"/>
<keyword evidence="2" id="KW-1185">Reference proteome</keyword>
<evidence type="ECO:0000313" key="2">
    <source>
        <dbReference type="Proteomes" id="UP001392318"/>
    </source>
</evidence>
<evidence type="ECO:0000313" key="1">
    <source>
        <dbReference type="EMBL" id="MEM5398889.1"/>
    </source>
</evidence>
<reference evidence="1" key="1">
    <citation type="submission" date="2024-01" db="EMBL/GenBank/DDBJ databases">
        <title>The diversity of rhizobia nodulating Mimosa spp. in eleven states of Brazil covering several biomes is determined by host plant, location, and edaphic factors.</title>
        <authorList>
            <person name="Rouws L."/>
            <person name="Barauna A."/>
            <person name="Beukes C."/>
            <person name="De Faria S.M."/>
            <person name="Gross E."/>
            <person name="Dos Reis Junior F.B."/>
            <person name="Simon M."/>
            <person name="Maluk M."/>
            <person name="Odee D.W."/>
            <person name="Kenicer G."/>
            <person name="Young J.P.W."/>
            <person name="Reis V.M."/>
            <person name="Zilli J."/>
            <person name="James E.K."/>
        </authorList>
    </citation>
    <scope>NUCLEOTIDE SEQUENCE</scope>
    <source>
        <strain evidence="1">JPY452</strain>
    </source>
</reference>
<organism evidence="1 2">
    <name type="scientific">Paraburkholderia unamae</name>
    <dbReference type="NCBI Taxonomy" id="219649"/>
    <lineage>
        <taxon>Bacteria</taxon>
        <taxon>Pseudomonadati</taxon>
        <taxon>Pseudomonadota</taxon>
        <taxon>Betaproteobacteria</taxon>
        <taxon>Burkholderiales</taxon>
        <taxon>Burkholderiaceae</taxon>
        <taxon>Paraburkholderia</taxon>
    </lineage>
</organism>
<accession>A0ACC6RB52</accession>
<name>A0ACC6RB52_9BURK</name>
<protein>
    <submittedName>
        <fullName evidence="1">Uncharacterized protein</fullName>
    </submittedName>
</protein>
<comment type="caution">
    <text evidence="1">The sequence shown here is derived from an EMBL/GenBank/DDBJ whole genome shotgun (WGS) entry which is preliminary data.</text>
</comment>
<gene>
    <name evidence="1" type="ORF">VSR83_02155</name>
</gene>